<dbReference type="KEGG" id="eio:H9L01_07180"/>
<evidence type="ECO:0000259" key="1">
    <source>
        <dbReference type="PROSITE" id="PS51186"/>
    </source>
</evidence>
<dbReference type="Proteomes" id="UP000515928">
    <property type="component" value="Chromosome"/>
</dbReference>
<dbReference type="InterPro" id="IPR050276">
    <property type="entry name" value="MshD_Acetyltransferase"/>
</dbReference>
<dbReference type="GO" id="GO:0016747">
    <property type="term" value="F:acyltransferase activity, transferring groups other than amino-acyl groups"/>
    <property type="evidence" value="ECO:0007669"/>
    <property type="project" value="InterPro"/>
</dbReference>
<keyword evidence="2" id="KW-0808">Transferase</keyword>
<proteinExistence type="predicted"/>
<feature type="domain" description="N-acetyltransferase" evidence="1">
    <location>
        <begin position="1"/>
        <end position="145"/>
    </location>
</feature>
<dbReference type="InterPro" id="IPR000182">
    <property type="entry name" value="GNAT_dom"/>
</dbReference>
<keyword evidence="3" id="KW-1185">Reference proteome</keyword>
<dbReference type="Gene3D" id="3.40.630.30">
    <property type="match status" value="2"/>
</dbReference>
<dbReference type="SUPFAM" id="SSF55729">
    <property type="entry name" value="Acyl-CoA N-acyltransferases (Nat)"/>
    <property type="match status" value="2"/>
</dbReference>
<protein>
    <submittedName>
        <fullName evidence="2">GNAT family N-acetyltransferase</fullName>
    </submittedName>
</protein>
<dbReference type="PANTHER" id="PTHR43617:SF20">
    <property type="entry name" value="N-ALPHA-ACETYLTRANSFERASE RIMI"/>
    <property type="match status" value="1"/>
</dbReference>
<feature type="domain" description="N-acetyltransferase" evidence="1">
    <location>
        <begin position="249"/>
        <end position="414"/>
    </location>
</feature>
<dbReference type="PANTHER" id="PTHR43617">
    <property type="entry name" value="L-AMINO ACID N-ACETYLTRANSFERASE"/>
    <property type="match status" value="1"/>
</dbReference>
<reference evidence="2 3" key="1">
    <citation type="submission" date="2020-08" db="EMBL/GenBank/DDBJ databases">
        <title>Genome sequence of Erysipelothrix inopinata DSM 15511T.</title>
        <authorList>
            <person name="Hyun D.-W."/>
            <person name="Bae J.-W."/>
        </authorList>
    </citation>
    <scope>NUCLEOTIDE SEQUENCE [LARGE SCALE GENOMIC DNA]</scope>
    <source>
        <strain evidence="2 3">DSM 15511</strain>
    </source>
</reference>
<dbReference type="CDD" id="cd04301">
    <property type="entry name" value="NAT_SF"/>
    <property type="match status" value="1"/>
</dbReference>
<dbReference type="PROSITE" id="PS51186">
    <property type="entry name" value="GNAT"/>
    <property type="match status" value="2"/>
</dbReference>
<dbReference type="InterPro" id="IPR016181">
    <property type="entry name" value="Acyl_CoA_acyltransferase"/>
</dbReference>
<dbReference type="EMBL" id="CP060715">
    <property type="protein sequence ID" value="QNN60149.1"/>
    <property type="molecule type" value="Genomic_DNA"/>
</dbReference>
<dbReference type="Pfam" id="PF00583">
    <property type="entry name" value="Acetyltransf_1"/>
    <property type="match status" value="2"/>
</dbReference>
<gene>
    <name evidence="2" type="ORF">H9L01_07180</name>
</gene>
<name>A0A7G9RX24_9FIRM</name>
<accession>A0A7G9RX24</accession>
<evidence type="ECO:0000313" key="2">
    <source>
        <dbReference type="EMBL" id="QNN60149.1"/>
    </source>
</evidence>
<dbReference type="RefSeq" id="WP_187533281.1">
    <property type="nucleotide sequence ID" value="NZ_CBCSHU010000011.1"/>
</dbReference>
<organism evidence="2 3">
    <name type="scientific">Erysipelothrix inopinata</name>
    <dbReference type="NCBI Taxonomy" id="225084"/>
    <lineage>
        <taxon>Bacteria</taxon>
        <taxon>Bacillati</taxon>
        <taxon>Bacillota</taxon>
        <taxon>Erysipelotrichia</taxon>
        <taxon>Erysipelotrichales</taxon>
        <taxon>Erysipelotrichaceae</taxon>
        <taxon>Erysipelothrix</taxon>
    </lineage>
</organism>
<dbReference type="AlphaFoldDB" id="A0A7G9RX24"/>
<evidence type="ECO:0000313" key="3">
    <source>
        <dbReference type="Proteomes" id="UP000515928"/>
    </source>
</evidence>
<sequence length="416" mass="47170">MIKTLNNIDKNVLLEAINLGFSDYITPIHMDESSLEMKISAARIDLNVSVGFFDETVLVGFILVGIDGSFAYNAMTAIIPSYRNKGIFPKMYAEVEVLLKDKGITSFELEAISTNIPAIKAYERMGFEIDYTLDCYRKVEQCDVNDQSNVDVDTPILFPSFQNRLALTSLTKEVHDDLEVYTNINNIQQITSQDGYKGLGALTSNLDIDTKLINVLHNGSVKKVLTESGFEIFISQVHMTKYIGYDDSCVFRKAKLEDVDAIMDIIGEAVIAFREQGIDQWQKGYPNRQRILDDIKEGNAFVLIDEDVVAYTYLGYGIEQNYDQIEQGSWINEDLYAVMHRFVVSNKKQGKGYATKLYHGCENLVTVFGIREMRIDTHEVNTKMRRFIEKQGFELCGIVEVADGIRVAYQKSLKSK</sequence>